<dbReference type="Gene3D" id="1.25.40.20">
    <property type="entry name" value="Ankyrin repeat-containing domain"/>
    <property type="match status" value="2"/>
</dbReference>
<dbReference type="SMART" id="SM00248">
    <property type="entry name" value="ANK"/>
    <property type="match status" value="5"/>
</dbReference>
<organism evidence="4 5">
    <name type="scientific">Chrysophaeum taylorii</name>
    <dbReference type="NCBI Taxonomy" id="2483200"/>
    <lineage>
        <taxon>Eukaryota</taxon>
        <taxon>Sar</taxon>
        <taxon>Stramenopiles</taxon>
        <taxon>Ochrophyta</taxon>
        <taxon>Pelagophyceae</taxon>
        <taxon>Pelagomonadales</taxon>
        <taxon>Pelagomonadaceae</taxon>
        <taxon>Chrysophaeum</taxon>
    </lineage>
</organism>
<sequence>MLKRSELQQAIHGDWRRSPVAAMRRAVREYQDALREALIQDDNVEAGLSVGVLCAEQPDFARGERHFGAALRSVHGETRLHECVRCNHVNEIRALCIAGVDIWAQNHDQDTALELAVSCNRSDAVRTLLKFVGHERQLLRQRRSLLLRAAEASASDAFRAVAHYWANAGLLREEAEQRTDAGYTSLHIATVGNDVALLRVAADFRAFKGLVDAKTFDAAYLSCVSATKSHVAHDNPRTALHIATCYGYLDAMKVLLDDLEASPTIFDSDGRQPAHIAAALGCPLCLRLLLHFGADPHEPDKEGRTPLAHCNAGLIATKRNGKAYENTRKSKDYAQVFEILKNPPNADYQFRLNDDNIAIFPVFPTSCSTYGNPLCHCSMQLNRCYLDGTCY</sequence>
<name>A0AAD7XPU3_9STRA</name>
<dbReference type="InterPro" id="IPR002110">
    <property type="entry name" value="Ankyrin_rpt"/>
</dbReference>
<dbReference type="PROSITE" id="PS50297">
    <property type="entry name" value="ANK_REP_REGION"/>
    <property type="match status" value="1"/>
</dbReference>
<dbReference type="PANTHER" id="PTHR24198:SF165">
    <property type="entry name" value="ANKYRIN REPEAT-CONTAINING PROTEIN-RELATED"/>
    <property type="match status" value="1"/>
</dbReference>
<reference evidence="4" key="1">
    <citation type="submission" date="2023-01" db="EMBL/GenBank/DDBJ databases">
        <title>Metagenome sequencing of chrysophaentin producing Chrysophaeum taylorii.</title>
        <authorList>
            <person name="Davison J."/>
            <person name="Bewley C."/>
        </authorList>
    </citation>
    <scope>NUCLEOTIDE SEQUENCE</scope>
    <source>
        <strain evidence="4">NIES-1699</strain>
    </source>
</reference>
<protein>
    <recommendedName>
        <fullName evidence="6">Ankyrin repeat protein</fullName>
    </recommendedName>
</protein>
<dbReference type="EMBL" id="JAQMWT010000138">
    <property type="protein sequence ID" value="KAJ8609550.1"/>
    <property type="molecule type" value="Genomic_DNA"/>
</dbReference>
<evidence type="ECO:0000256" key="1">
    <source>
        <dbReference type="ARBA" id="ARBA00022737"/>
    </source>
</evidence>
<dbReference type="AlphaFoldDB" id="A0AAD7XPU3"/>
<comment type="caution">
    <text evidence="4">The sequence shown here is derived from an EMBL/GenBank/DDBJ whole genome shotgun (WGS) entry which is preliminary data.</text>
</comment>
<gene>
    <name evidence="4" type="ORF">CTAYLR_006019</name>
</gene>
<dbReference type="Pfam" id="PF12796">
    <property type="entry name" value="Ank_2"/>
    <property type="match status" value="1"/>
</dbReference>
<dbReference type="SUPFAM" id="SSF48403">
    <property type="entry name" value="Ankyrin repeat"/>
    <property type="match status" value="1"/>
</dbReference>
<evidence type="ECO:0000313" key="4">
    <source>
        <dbReference type="EMBL" id="KAJ8609550.1"/>
    </source>
</evidence>
<dbReference type="Proteomes" id="UP001230188">
    <property type="component" value="Unassembled WGS sequence"/>
</dbReference>
<dbReference type="PANTHER" id="PTHR24198">
    <property type="entry name" value="ANKYRIN REPEAT AND PROTEIN KINASE DOMAIN-CONTAINING PROTEIN"/>
    <property type="match status" value="1"/>
</dbReference>
<keyword evidence="5" id="KW-1185">Reference proteome</keyword>
<evidence type="ECO:0008006" key="6">
    <source>
        <dbReference type="Google" id="ProtNLM"/>
    </source>
</evidence>
<evidence type="ECO:0000256" key="3">
    <source>
        <dbReference type="PROSITE-ProRule" id="PRU00023"/>
    </source>
</evidence>
<accession>A0AAD7XPU3</accession>
<evidence type="ECO:0000313" key="5">
    <source>
        <dbReference type="Proteomes" id="UP001230188"/>
    </source>
</evidence>
<dbReference type="PROSITE" id="PS50088">
    <property type="entry name" value="ANK_REPEAT"/>
    <property type="match status" value="1"/>
</dbReference>
<keyword evidence="1" id="KW-0677">Repeat</keyword>
<evidence type="ECO:0000256" key="2">
    <source>
        <dbReference type="ARBA" id="ARBA00023043"/>
    </source>
</evidence>
<dbReference type="InterPro" id="IPR036770">
    <property type="entry name" value="Ankyrin_rpt-contain_sf"/>
</dbReference>
<feature type="repeat" description="ANK" evidence="3">
    <location>
        <begin position="269"/>
        <end position="301"/>
    </location>
</feature>
<proteinExistence type="predicted"/>
<keyword evidence="2 3" id="KW-0040">ANK repeat</keyword>